<dbReference type="Pfam" id="PF20172">
    <property type="entry name" value="DUF6538"/>
    <property type="match status" value="1"/>
</dbReference>
<dbReference type="Proteomes" id="UP000184139">
    <property type="component" value="Unassembled WGS sequence"/>
</dbReference>
<dbReference type="RefSeq" id="WP_073378968.1">
    <property type="nucleotide sequence ID" value="NZ_FQXS01000037.1"/>
</dbReference>
<evidence type="ECO:0000313" key="2">
    <source>
        <dbReference type="EMBL" id="SHI11319.1"/>
    </source>
</evidence>
<dbReference type="AlphaFoldDB" id="A0A1M5YHG7"/>
<accession>A0A1M5YHG7</accession>
<protein>
    <recommendedName>
        <fullName evidence="1">DUF6538 domain-containing protein</fullName>
    </recommendedName>
</protein>
<reference evidence="2 3" key="1">
    <citation type="submission" date="2016-11" db="EMBL/GenBank/DDBJ databases">
        <authorList>
            <person name="Jaros S."/>
            <person name="Januszkiewicz K."/>
            <person name="Wedrychowicz H."/>
        </authorList>
    </citation>
    <scope>NUCLEOTIDE SEQUENCE [LARGE SCALE GENOMIC DNA]</scope>
    <source>
        <strain evidence="2 3">DSM 9705</strain>
    </source>
</reference>
<evidence type="ECO:0000313" key="3">
    <source>
        <dbReference type="Proteomes" id="UP000184139"/>
    </source>
</evidence>
<dbReference type="EMBL" id="FQXS01000037">
    <property type="protein sequence ID" value="SHI11319.1"/>
    <property type="molecule type" value="Genomic_DNA"/>
</dbReference>
<proteinExistence type="predicted"/>
<name>A0A1M5YHG7_9BACT</name>
<evidence type="ECO:0000259" key="1">
    <source>
        <dbReference type="Pfam" id="PF20172"/>
    </source>
</evidence>
<organism evidence="2 3">
    <name type="scientific">Desulfofustis glycolicus DSM 9705</name>
    <dbReference type="NCBI Taxonomy" id="1121409"/>
    <lineage>
        <taxon>Bacteria</taxon>
        <taxon>Pseudomonadati</taxon>
        <taxon>Thermodesulfobacteriota</taxon>
        <taxon>Desulfobulbia</taxon>
        <taxon>Desulfobulbales</taxon>
        <taxon>Desulfocapsaceae</taxon>
        <taxon>Desulfofustis</taxon>
    </lineage>
</organism>
<sequence>MNIPSYVYQNGFCIYYFRIAIPKHLKPAFRKHEIRKSLKTTNYHFAVKEARRLAVITEQLFRSDTCTLDDINSAFRSGARNTPTMNNVPDRGYRGYSAYRTSQMKQDQIIARTVAAATLFFKASK</sequence>
<gene>
    <name evidence="2" type="ORF">SAMN02745124_04024</name>
</gene>
<dbReference type="InterPro" id="IPR046668">
    <property type="entry name" value="DUF6538"/>
</dbReference>
<keyword evidence="3" id="KW-1185">Reference proteome</keyword>
<feature type="domain" description="DUF6538" evidence="1">
    <location>
        <begin position="13"/>
        <end position="62"/>
    </location>
</feature>